<dbReference type="InterPro" id="IPR050822">
    <property type="entry name" value="Cerebellin_Synaptic_Org"/>
</dbReference>
<dbReference type="PANTHER" id="PTHR22923:SF62">
    <property type="entry name" value="CVP18"/>
    <property type="match status" value="1"/>
</dbReference>
<evidence type="ECO:0000256" key="2">
    <source>
        <dbReference type="ARBA" id="ARBA00022525"/>
    </source>
</evidence>
<evidence type="ECO:0000256" key="3">
    <source>
        <dbReference type="ARBA" id="ARBA00022729"/>
    </source>
</evidence>
<evidence type="ECO:0000259" key="7">
    <source>
        <dbReference type="PROSITE" id="PS50871"/>
    </source>
</evidence>
<dbReference type="Proteomes" id="UP000820818">
    <property type="component" value="Linkage Group LG5"/>
</dbReference>
<gene>
    <name evidence="8" type="ORF">GHT06_016166</name>
</gene>
<dbReference type="Gene3D" id="2.60.120.40">
    <property type="match status" value="1"/>
</dbReference>
<dbReference type="GO" id="GO:0005615">
    <property type="term" value="C:extracellular space"/>
    <property type="evidence" value="ECO:0007669"/>
    <property type="project" value="TreeGrafter"/>
</dbReference>
<comment type="subcellular location">
    <subcellularLocation>
        <location evidence="1">Secreted</location>
    </subcellularLocation>
</comment>
<keyword evidence="5" id="KW-0175">Coiled coil</keyword>
<dbReference type="SUPFAM" id="SSF56496">
    <property type="entry name" value="Fibrinogen C-terminal domain-like"/>
    <property type="match status" value="1"/>
</dbReference>
<evidence type="ECO:0000256" key="5">
    <source>
        <dbReference type="SAM" id="Coils"/>
    </source>
</evidence>
<name>A0AAD5KS63_9CRUS</name>
<dbReference type="Pfam" id="PF00386">
    <property type="entry name" value="C1q"/>
    <property type="match status" value="1"/>
</dbReference>
<organism evidence="8 9">
    <name type="scientific">Daphnia sinensis</name>
    <dbReference type="NCBI Taxonomy" id="1820382"/>
    <lineage>
        <taxon>Eukaryota</taxon>
        <taxon>Metazoa</taxon>
        <taxon>Ecdysozoa</taxon>
        <taxon>Arthropoda</taxon>
        <taxon>Crustacea</taxon>
        <taxon>Branchiopoda</taxon>
        <taxon>Diplostraca</taxon>
        <taxon>Cladocera</taxon>
        <taxon>Anomopoda</taxon>
        <taxon>Daphniidae</taxon>
        <taxon>Daphnia</taxon>
        <taxon>Daphnia similis group</taxon>
    </lineage>
</organism>
<evidence type="ECO:0000256" key="6">
    <source>
        <dbReference type="SAM" id="SignalP"/>
    </source>
</evidence>
<dbReference type="Pfam" id="PF01410">
    <property type="entry name" value="COLFI"/>
    <property type="match status" value="1"/>
</dbReference>
<dbReference type="InterPro" id="IPR001073">
    <property type="entry name" value="C1q_dom"/>
</dbReference>
<evidence type="ECO:0000256" key="1">
    <source>
        <dbReference type="ARBA" id="ARBA00004613"/>
    </source>
</evidence>
<dbReference type="AlphaFoldDB" id="A0AAD5KS63"/>
<protein>
    <submittedName>
        <fullName evidence="8">Contactin associated protein-like protein 1</fullName>
    </submittedName>
</protein>
<dbReference type="GO" id="GO:0005201">
    <property type="term" value="F:extracellular matrix structural constituent"/>
    <property type="evidence" value="ECO:0007669"/>
    <property type="project" value="InterPro"/>
</dbReference>
<dbReference type="SUPFAM" id="SSF49842">
    <property type="entry name" value="TNF-like"/>
    <property type="match status" value="1"/>
</dbReference>
<keyword evidence="9" id="KW-1185">Reference proteome</keyword>
<dbReference type="PROSITE" id="PS50871">
    <property type="entry name" value="C1Q"/>
    <property type="match status" value="1"/>
</dbReference>
<proteinExistence type="predicted"/>
<reference evidence="8 9" key="1">
    <citation type="submission" date="2022-05" db="EMBL/GenBank/DDBJ databases">
        <title>A multi-omics perspective on studying reproductive biology in Daphnia sinensis.</title>
        <authorList>
            <person name="Jia J."/>
        </authorList>
    </citation>
    <scope>NUCLEOTIDE SEQUENCE [LARGE SCALE GENOMIC DNA]</scope>
    <source>
        <strain evidence="8 9">WSL</strain>
    </source>
</reference>
<comment type="caution">
    <text evidence="8">The sequence shown here is derived from an EMBL/GenBank/DDBJ whole genome shotgun (WGS) entry which is preliminary data.</text>
</comment>
<keyword evidence="2" id="KW-0964">Secreted</keyword>
<dbReference type="PANTHER" id="PTHR22923">
    <property type="entry name" value="CEREBELLIN-RELATED"/>
    <property type="match status" value="1"/>
</dbReference>
<dbReference type="InterPro" id="IPR000885">
    <property type="entry name" value="Fib_collagen_C"/>
</dbReference>
<evidence type="ECO:0000256" key="4">
    <source>
        <dbReference type="ARBA" id="ARBA00023119"/>
    </source>
</evidence>
<keyword evidence="4" id="KW-0176">Collagen</keyword>
<dbReference type="GO" id="GO:0005581">
    <property type="term" value="C:collagen trimer"/>
    <property type="evidence" value="ECO:0007669"/>
    <property type="project" value="UniProtKB-KW"/>
</dbReference>
<feature type="domain" description="C1q" evidence="7">
    <location>
        <begin position="378"/>
        <end position="526"/>
    </location>
</feature>
<evidence type="ECO:0000313" key="8">
    <source>
        <dbReference type="EMBL" id="KAI9559377.1"/>
    </source>
</evidence>
<accession>A0AAD5KS63</accession>
<keyword evidence="3 6" id="KW-0732">Signal</keyword>
<feature type="coiled-coil region" evidence="5">
    <location>
        <begin position="34"/>
        <end position="98"/>
    </location>
</feature>
<dbReference type="NCBIfam" id="NF040941">
    <property type="entry name" value="GGGWT_bact"/>
    <property type="match status" value="1"/>
</dbReference>
<dbReference type="SMART" id="SM00110">
    <property type="entry name" value="C1Q"/>
    <property type="match status" value="1"/>
</dbReference>
<evidence type="ECO:0000313" key="9">
    <source>
        <dbReference type="Proteomes" id="UP000820818"/>
    </source>
</evidence>
<dbReference type="EMBL" id="WJBH02000005">
    <property type="protein sequence ID" value="KAI9559377.1"/>
    <property type="molecule type" value="Genomic_DNA"/>
</dbReference>
<feature type="chain" id="PRO_5041960157" evidence="6">
    <location>
        <begin position="21"/>
        <end position="543"/>
    </location>
</feature>
<feature type="signal peptide" evidence="6">
    <location>
        <begin position="1"/>
        <end position="20"/>
    </location>
</feature>
<sequence>MALIALLGVVCLTSCSTASAITLQDLNKNFIKFKEAATAKEIKLEAKVTELETKLLRLEGLVERNLISLIKEDFATKMVQLENNMSQQKEMLVALQTKEPSTDRTTFDLDNSENAYFFARRSILRTCQEIRAVIPSLSSGMYWIDPDGQGVGDDPIYVYCNMTTGSSSVIHDSEAPMDVGHCAEPGCYSRTINYNATNKQMIALAELSGTCQQSVTYDCTYAPFEFNNVPFAWWTDRNGNPQYFWAGSNASAHTCQCSIDQSCVDATAKCNCDSTSPMQLADQGVITDKKILPVTRLSFGRTQFEISSGVHTLGRFECFGKAQSAGIPTSCEDLWRIGHSLNGLYSIKGSAMMETVFCDFTKLPDDAGFQRWVGYADVKSTLVYFYVQRSQRFTTVNASIPFDVATLNIGNGMNLTTGIFTAPRAGTYFFCFTGLAEFPTFPYLSYLGIDLYWNGNLTGRAFVEDVNTVAGQYSPLSLQSTLHMQQGDQVWLQIDTLLPLVGGRPAGRRQRMPAAKRVVLFDDSRHFTHFTGWMLEEEISRSL</sequence>
<dbReference type="InterPro" id="IPR008983">
    <property type="entry name" value="Tumour_necrosis_fac-like_dom"/>
</dbReference>
<dbReference type="Gene3D" id="2.60.120.1000">
    <property type="match status" value="1"/>
</dbReference>
<dbReference type="InterPro" id="IPR036056">
    <property type="entry name" value="Fibrinogen-like_C"/>
</dbReference>